<dbReference type="SMART" id="SM00880">
    <property type="entry name" value="CHAD"/>
    <property type="match status" value="1"/>
</dbReference>
<feature type="domain" description="CHAD" evidence="2">
    <location>
        <begin position="9"/>
        <end position="290"/>
    </location>
</feature>
<dbReference type="PANTHER" id="PTHR39339">
    <property type="entry name" value="SLR1444 PROTEIN"/>
    <property type="match status" value="1"/>
</dbReference>
<name>W0RPU6_9BACT</name>
<dbReference type="InterPro" id="IPR038186">
    <property type="entry name" value="CHAD_dom_sf"/>
</dbReference>
<reference evidence="3 4" key="1">
    <citation type="journal article" date="2014" name="Genome Announc.">
        <title>Genome Sequence and Methylome of Soil Bacterium Gemmatirosa kalamazoonensis KBS708T, a Member of the Rarely Cultivated Gemmatimonadetes Phylum.</title>
        <authorList>
            <person name="Debruyn J.M."/>
            <person name="Radosevich M."/>
            <person name="Wommack K.E."/>
            <person name="Polson S.W."/>
            <person name="Hauser L.J."/>
            <person name="Fawaz M.N."/>
            <person name="Korlach J."/>
            <person name="Tsai Y.C."/>
        </authorList>
    </citation>
    <scope>NUCLEOTIDE SEQUENCE [LARGE SCALE GENOMIC DNA]</scope>
    <source>
        <strain evidence="3 4">KBS708</strain>
    </source>
</reference>
<organism evidence="3 4">
    <name type="scientific">Gemmatirosa kalamazoonensis</name>
    <dbReference type="NCBI Taxonomy" id="861299"/>
    <lineage>
        <taxon>Bacteria</taxon>
        <taxon>Pseudomonadati</taxon>
        <taxon>Gemmatimonadota</taxon>
        <taxon>Gemmatimonadia</taxon>
        <taxon>Gemmatimonadales</taxon>
        <taxon>Gemmatimonadaceae</taxon>
        <taxon>Gemmatirosa</taxon>
    </lineage>
</organism>
<dbReference type="eggNOG" id="COG2954">
    <property type="taxonomic scope" value="Bacteria"/>
</dbReference>
<dbReference type="InParanoid" id="W0RPU6"/>
<proteinExistence type="predicted"/>
<evidence type="ECO:0000313" key="4">
    <source>
        <dbReference type="Proteomes" id="UP000019151"/>
    </source>
</evidence>
<dbReference type="OrthoDB" id="9805588at2"/>
<dbReference type="InterPro" id="IPR033469">
    <property type="entry name" value="CYTH-like_dom_sf"/>
</dbReference>
<dbReference type="EMBL" id="CP007128">
    <property type="protein sequence ID" value="AHG91533.1"/>
    <property type="molecule type" value="Genomic_DNA"/>
</dbReference>
<dbReference type="Pfam" id="PF05235">
    <property type="entry name" value="CHAD"/>
    <property type="match status" value="1"/>
</dbReference>
<feature type="region of interest" description="Disordered" evidence="1">
    <location>
        <begin position="261"/>
        <end position="304"/>
    </location>
</feature>
<dbReference type="Gene3D" id="1.40.20.10">
    <property type="entry name" value="CHAD domain"/>
    <property type="match status" value="1"/>
</dbReference>
<dbReference type="PROSITE" id="PS51708">
    <property type="entry name" value="CHAD"/>
    <property type="match status" value="1"/>
</dbReference>
<sequence length="512" mass="56887">MLAPDILLERHPKEAVRVVALDFLAQACAARDRLGDPSDTEALHDFRVAIRRLRSTIRAFPRELAESVRGKARRRLRRVARATNGGRDAEVQLEWLETQRPSLYSRHRPGAAWFRDRLREQKLRSDESLRDEVATDFEKVSARLQRALPCYELTHRVGDAAAPPRFADALATRVRAAATELSLRLAEVTGPAAADAAHEARIAAKRVRYLLEPVAPAVDGARDAVRRLKALQDALGELHDLDVVGEELAIALGDFQRQQQTAEAASMDAASAEASPAEPAEPENERPHPTPIPKAALERDPRPGLAGLARRARTRREALFVELSSTWFAGAAAPFLAALEHVAQALAAPRAGGAGDDGVPREIERKYLLSALPPRARDVPPAEIEQGWLPGEQLVERLRRTRDGAGERFHRTVKMGRGVSRVELDEETTADLWRALWPHTEPRRIAKRRHPVPDGALTWEIDEFLDRPLVLAEIELPSPDATPPFPEWLAPYVVREVTDEPGYTNYELAASR</sequence>
<evidence type="ECO:0000256" key="1">
    <source>
        <dbReference type="SAM" id="MobiDB-lite"/>
    </source>
</evidence>
<feature type="compositionally biased region" description="Low complexity" evidence="1">
    <location>
        <begin position="262"/>
        <end position="278"/>
    </location>
</feature>
<dbReference type="STRING" id="861299.J421_3996"/>
<dbReference type="SUPFAM" id="SSF55154">
    <property type="entry name" value="CYTH-like phosphatases"/>
    <property type="match status" value="1"/>
</dbReference>
<dbReference type="AlphaFoldDB" id="W0RPU6"/>
<keyword evidence="4" id="KW-1185">Reference proteome</keyword>
<gene>
    <name evidence="3" type="ORF">J421_3996</name>
</gene>
<evidence type="ECO:0000313" key="3">
    <source>
        <dbReference type="EMBL" id="AHG91533.1"/>
    </source>
</evidence>
<dbReference type="Gene3D" id="2.40.320.10">
    <property type="entry name" value="Hypothetical Protein Pfu-838710-001"/>
    <property type="match status" value="1"/>
</dbReference>
<dbReference type="HOGENOM" id="CLU_531852_0_0_0"/>
<dbReference type="RefSeq" id="WP_025412981.1">
    <property type="nucleotide sequence ID" value="NZ_CP007128.1"/>
</dbReference>
<dbReference type="Proteomes" id="UP000019151">
    <property type="component" value="Chromosome"/>
</dbReference>
<dbReference type="PANTHER" id="PTHR39339:SF1">
    <property type="entry name" value="CHAD DOMAIN-CONTAINING PROTEIN"/>
    <property type="match status" value="1"/>
</dbReference>
<dbReference type="KEGG" id="gba:J421_3996"/>
<evidence type="ECO:0000259" key="2">
    <source>
        <dbReference type="PROSITE" id="PS51708"/>
    </source>
</evidence>
<dbReference type="eggNOG" id="COG5607">
    <property type="taxonomic scope" value="Bacteria"/>
</dbReference>
<dbReference type="InterPro" id="IPR007899">
    <property type="entry name" value="CHAD_dom"/>
</dbReference>
<protein>
    <submittedName>
        <fullName evidence="3">CHAD domain containing protein</fullName>
    </submittedName>
</protein>
<accession>W0RPU6</accession>